<name>N0BAU9_9HYPH</name>
<dbReference type="HOGENOM" id="CLU_2825282_0_0_5"/>
<dbReference type="Proteomes" id="UP000005952">
    <property type="component" value="Chromosome"/>
</dbReference>
<reference evidence="1 2" key="1">
    <citation type="journal article" date="2013" name="Genome Announc.">
        <title>Genome sequences for three denitrifying bacterial strains isolated from a uranium- and nitrate-contaminated subsurface environment.</title>
        <authorList>
            <person name="Venkatramanan R."/>
            <person name="Prakash O."/>
            <person name="Woyke T."/>
            <person name="Chain P."/>
            <person name="Goodwin L.A."/>
            <person name="Watson D."/>
            <person name="Brooks S."/>
            <person name="Kostka J.E."/>
            <person name="Green S.J."/>
        </authorList>
    </citation>
    <scope>NUCLEOTIDE SEQUENCE [LARGE SCALE GENOMIC DNA]</scope>
    <source>
        <strain evidence="1 2">1NES1</strain>
    </source>
</reference>
<organism evidence="1 2">
    <name type="scientific">Hyphomicrobium denitrificans 1NES1</name>
    <dbReference type="NCBI Taxonomy" id="670307"/>
    <lineage>
        <taxon>Bacteria</taxon>
        <taxon>Pseudomonadati</taxon>
        <taxon>Pseudomonadota</taxon>
        <taxon>Alphaproteobacteria</taxon>
        <taxon>Hyphomicrobiales</taxon>
        <taxon>Hyphomicrobiaceae</taxon>
        <taxon>Hyphomicrobium</taxon>
    </lineage>
</organism>
<evidence type="ECO:0000313" key="1">
    <source>
        <dbReference type="EMBL" id="AGK57646.1"/>
    </source>
</evidence>
<dbReference type="STRING" id="670307.HYPDE_29858"/>
<sequence length="66" mass="6932">MRKALISYLPCRFAVRRAAALDGAWLASVNRAAVGALSILTDPPCIPVQGETTVTPTECGVEGKDC</sequence>
<protein>
    <submittedName>
        <fullName evidence="1">Uncharacterized protein</fullName>
    </submittedName>
</protein>
<keyword evidence="2" id="KW-1185">Reference proteome</keyword>
<gene>
    <name evidence="1" type="ORF">HYPDE_29858</name>
</gene>
<evidence type="ECO:0000313" key="2">
    <source>
        <dbReference type="Proteomes" id="UP000005952"/>
    </source>
</evidence>
<dbReference type="EMBL" id="CP005587">
    <property type="protein sequence ID" value="AGK57646.1"/>
    <property type="molecule type" value="Genomic_DNA"/>
</dbReference>
<proteinExistence type="predicted"/>
<dbReference type="KEGG" id="hdt:HYPDE_29858"/>
<dbReference type="AlphaFoldDB" id="N0BAU9"/>
<accession>N0BAU9</accession>